<name>A0A0F8YAT5_9ZZZZ</name>
<accession>A0A0F8YAT5</accession>
<gene>
    <name evidence="1" type="ORF">LCGC14_2920340</name>
</gene>
<protein>
    <submittedName>
        <fullName evidence="1">Uncharacterized protein</fullName>
    </submittedName>
</protein>
<dbReference type="EMBL" id="LAZR01058018">
    <property type="protein sequence ID" value="KKK70800.1"/>
    <property type="molecule type" value="Genomic_DNA"/>
</dbReference>
<dbReference type="AlphaFoldDB" id="A0A0F8YAT5"/>
<reference evidence="1" key="1">
    <citation type="journal article" date="2015" name="Nature">
        <title>Complex archaea that bridge the gap between prokaryotes and eukaryotes.</title>
        <authorList>
            <person name="Spang A."/>
            <person name="Saw J.H."/>
            <person name="Jorgensen S.L."/>
            <person name="Zaremba-Niedzwiedzka K."/>
            <person name="Martijn J."/>
            <person name="Lind A.E."/>
            <person name="van Eijk R."/>
            <person name="Schleper C."/>
            <person name="Guy L."/>
            <person name="Ettema T.J."/>
        </authorList>
    </citation>
    <scope>NUCLEOTIDE SEQUENCE</scope>
</reference>
<proteinExistence type="predicted"/>
<organism evidence="1">
    <name type="scientific">marine sediment metagenome</name>
    <dbReference type="NCBI Taxonomy" id="412755"/>
    <lineage>
        <taxon>unclassified sequences</taxon>
        <taxon>metagenomes</taxon>
        <taxon>ecological metagenomes</taxon>
    </lineage>
</organism>
<comment type="caution">
    <text evidence="1">The sequence shown here is derived from an EMBL/GenBank/DDBJ whole genome shotgun (WGS) entry which is preliminary data.</text>
</comment>
<feature type="non-terminal residue" evidence="1">
    <location>
        <position position="270"/>
    </location>
</feature>
<evidence type="ECO:0000313" key="1">
    <source>
        <dbReference type="EMBL" id="KKK70800.1"/>
    </source>
</evidence>
<sequence length="270" mass="29640">MGYCDVGGTDYPSRVYYSSLPSSSAAITWDTTNDWFFVETNDGDSITALAKNKTYLIVFKENSMFRYDGTFSATNLKPFSWKLGTVSQESVVLDENLILFYSRKGIAMFVGGEPKVVSRAIQPIIDGVNQANLGNICAGLDGDHYLCYVGTLTSALPGDSSALSRVILDYDINQNIWTYHTIPDEPQTFATYTSSGEKLLSFGDANGEVFTWKSGVTDDGTAIATNIEQLMWPSGPETTNVFQNAFFFGSGDLGDVDWQWQVDNSGTYST</sequence>